<evidence type="ECO:0000256" key="2">
    <source>
        <dbReference type="SAM" id="Phobius"/>
    </source>
</evidence>
<feature type="transmembrane region" description="Helical" evidence="2">
    <location>
        <begin position="83"/>
        <end position="105"/>
    </location>
</feature>
<proteinExistence type="predicted"/>
<dbReference type="AlphaFoldDB" id="A0A0F7SUI5"/>
<protein>
    <submittedName>
        <fullName evidence="3">Uncharacterized protein</fullName>
    </submittedName>
</protein>
<keyword evidence="2" id="KW-0472">Membrane</keyword>
<keyword evidence="2" id="KW-0812">Transmembrane</keyword>
<reference evidence="3" key="1">
    <citation type="submission" date="2014-08" db="EMBL/GenBank/DDBJ databases">
        <authorList>
            <person name="Sharma Rahul"/>
            <person name="Thines Marco"/>
        </authorList>
    </citation>
    <scope>NUCLEOTIDE SEQUENCE</scope>
</reference>
<evidence type="ECO:0000313" key="3">
    <source>
        <dbReference type="EMBL" id="CED85161.1"/>
    </source>
</evidence>
<feature type="region of interest" description="Disordered" evidence="1">
    <location>
        <begin position="293"/>
        <end position="317"/>
    </location>
</feature>
<evidence type="ECO:0000256" key="1">
    <source>
        <dbReference type="SAM" id="MobiDB-lite"/>
    </source>
</evidence>
<keyword evidence="2" id="KW-1133">Transmembrane helix</keyword>
<dbReference type="EMBL" id="LN483332">
    <property type="protein sequence ID" value="CED85161.1"/>
    <property type="molecule type" value="Genomic_DNA"/>
</dbReference>
<feature type="transmembrane region" description="Helical" evidence="2">
    <location>
        <begin position="153"/>
        <end position="173"/>
    </location>
</feature>
<name>A0A0F7SUI5_PHARH</name>
<organism evidence="3">
    <name type="scientific">Phaffia rhodozyma</name>
    <name type="common">Yeast</name>
    <name type="synonym">Xanthophyllomyces dendrorhous</name>
    <dbReference type="NCBI Taxonomy" id="264483"/>
    <lineage>
        <taxon>Eukaryota</taxon>
        <taxon>Fungi</taxon>
        <taxon>Dikarya</taxon>
        <taxon>Basidiomycota</taxon>
        <taxon>Agaricomycotina</taxon>
        <taxon>Tremellomycetes</taxon>
        <taxon>Cystofilobasidiales</taxon>
        <taxon>Mrakiaceae</taxon>
        <taxon>Phaffia</taxon>
    </lineage>
</organism>
<accession>A0A0F7SUI5</accession>
<feature type="transmembrane region" description="Helical" evidence="2">
    <location>
        <begin position="50"/>
        <end position="71"/>
    </location>
</feature>
<sequence length="317" mass="35177">MLDQDFICCCIPLINSGIYFILLENIVVGIVAGVLTLVPSAVVSSAVPSFTGWIFAILCFAVAAVQVLGLLGVVKEKKGIFRVYTITNIVVQLLAFTVAGVLILVSGLRHKTAVANCQSTYYTTDSANSTTSLASQSQKICEIFMIVDNSLMAGLWLLMFIVQSYLMAVTRLYRREQKEDHSRYFSMYSTKGGFPEEPENIPLSFHNTDPLGDAWNTRQSTDTIRQYDAGPPGMRNSGISVVDGEGYRRPLSEARSHEQGVYGNHEVYDAYPVERGHEQEYLDDGRRDTAFVPPVGGHDGYGTEEAIHRDQLRQQRD</sequence>
<feature type="transmembrane region" description="Helical" evidence="2">
    <location>
        <begin position="12"/>
        <end position="38"/>
    </location>
</feature>
<feature type="compositionally biased region" description="Basic and acidic residues" evidence="1">
    <location>
        <begin position="305"/>
        <end position="317"/>
    </location>
</feature>